<feature type="domain" description="Calcineurin-like phosphoesterase" evidence="1">
    <location>
        <begin position="1"/>
        <end position="223"/>
    </location>
</feature>
<evidence type="ECO:0000259" key="1">
    <source>
        <dbReference type="Pfam" id="PF00149"/>
    </source>
</evidence>
<dbReference type="STRING" id="1304275.C41B8_14055"/>
<sequence>MQIGIIGDIHGAWDERDTAFFNASGYDALLFVGDFARVVNSRPVAQRLARLTLPAWAIPGNHDATTLPQLIAEIRGRRWATRWGAIGMRRRVARLEADLGPVTLGGFSRHALAADLGLIIARPHAMGGNRLYFRPYLKHAFNVSSFADSRDRLCALIDTAPRDLIVLAHNGPAGLGDAPTDPFGCDFDPTLGDFGDPDLRDALAHARATGHRVRAVIAGHMHHQSKHSGAWRRTWARQDDTLYINAARVPRIEQGGGRRHHVCLSLEDISVRAETVWIDDAGRTIERLPLGES</sequence>
<protein>
    <submittedName>
        <fullName evidence="2">Metallophosphoesterase</fullName>
    </submittedName>
</protein>
<dbReference type="RefSeq" id="WP_051883557.1">
    <property type="nucleotide sequence ID" value="NZ_APNK01000025.1"/>
</dbReference>
<dbReference type="InterPro" id="IPR004843">
    <property type="entry name" value="Calcineurin-like_PHP"/>
</dbReference>
<comment type="caution">
    <text evidence="2">The sequence shown here is derived from an EMBL/GenBank/DDBJ whole genome shotgun (WGS) entry which is preliminary data.</text>
</comment>
<proteinExistence type="predicted"/>
<dbReference type="Gene3D" id="3.60.21.10">
    <property type="match status" value="1"/>
</dbReference>
<keyword evidence="3" id="KW-1185">Reference proteome</keyword>
<dbReference type="InterPro" id="IPR027629">
    <property type="entry name" value="DevT-like"/>
</dbReference>
<dbReference type="AlphaFoldDB" id="A0A084IIV1"/>
<dbReference type="PANTHER" id="PTHR35769:SF2">
    <property type="entry name" value="CALCINEURIN-LIKE METALLO-PHOSPHOESTERASE SUPERFAMILY PROTEIN"/>
    <property type="match status" value="1"/>
</dbReference>
<reference evidence="2 3" key="1">
    <citation type="submission" date="2013-03" db="EMBL/GenBank/DDBJ databases">
        <title>Salinisphaera hydrothermalis C41B8 Genome Sequencing.</title>
        <authorList>
            <person name="Li C."/>
            <person name="Lai Q."/>
            <person name="Shao Z."/>
        </authorList>
    </citation>
    <scope>NUCLEOTIDE SEQUENCE [LARGE SCALE GENOMIC DNA]</scope>
    <source>
        <strain evidence="2 3">C41B8</strain>
    </source>
</reference>
<evidence type="ECO:0000313" key="2">
    <source>
        <dbReference type="EMBL" id="KEZ76635.1"/>
    </source>
</evidence>
<evidence type="ECO:0000313" key="3">
    <source>
        <dbReference type="Proteomes" id="UP000028302"/>
    </source>
</evidence>
<gene>
    <name evidence="2" type="ORF">C41B8_14055</name>
</gene>
<dbReference type="eggNOG" id="COG1409">
    <property type="taxonomic scope" value="Bacteria"/>
</dbReference>
<organism evidence="2 3">
    <name type="scientific">Salinisphaera hydrothermalis (strain C41B8)</name>
    <dbReference type="NCBI Taxonomy" id="1304275"/>
    <lineage>
        <taxon>Bacteria</taxon>
        <taxon>Pseudomonadati</taxon>
        <taxon>Pseudomonadota</taxon>
        <taxon>Gammaproteobacteria</taxon>
        <taxon>Salinisphaerales</taxon>
        <taxon>Salinisphaeraceae</taxon>
        <taxon>Salinisphaera</taxon>
    </lineage>
</organism>
<name>A0A084IIV1_SALHC</name>
<dbReference type="OrthoDB" id="333335at2"/>
<accession>A0A084IIV1</accession>
<dbReference type="EMBL" id="APNK01000025">
    <property type="protein sequence ID" value="KEZ76635.1"/>
    <property type="molecule type" value="Genomic_DNA"/>
</dbReference>
<dbReference type="SUPFAM" id="SSF56300">
    <property type="entry name" value="Metallo-dependent phosphatases"/>
    <property type="match status" value="1"/>
</dbReference>
<dbReference type="Proteomes" id="UP000028302">
    <property type="component" value="Unassembled WGS sequence"/>
</dbReference>
<dbReference type="GO" id="GO:0016787">
    <property type="term" value="F:hydrolase activity"/>
    <property type="evidence" value="ECO:0007669"/>
    <property type="project" value="InterPro"/>
</dbReference>
<dbReference type="InterPro" id="IPR029052">
    <property type="entry name" value="Metallo-depent_PP-like"/>
</dbReference>
<dbReference type="PANTHER" id="PTHR35769">
    <property type="entry name" value="CALCINEURIN-LIKE METALLO-PHOSPHOESTERASE SUPERFAMILY PROTEIN"/>
    <property type="match status" value="1"/>
</dbReference>
<dbReference type="Pfam" id="PF00149">
    <property type="entry name" value="Metallophos"/>
    <property type="match status" value="1"/>
</dbReference>